<evidence type="ECO:0000256" key="1">
    <source>
        <dbReference type="SAM" id="MobiDB-lite"/>
    </source>
</evidence>
<name>A0ABN6EZT3_9BACT</name>
<evidence type="ECO:0000313" key="3">
    <source>
        <dbReference type="Proteomes" id="UP001320148"/>
    </source>
</evidence>
<accession>A0ABN6EZT3</accession>
<protein>
    <submittedName>
        <fullName evidence="2">Uncharacterized protein</fullName>
    </submittedName>
</protein>
<reference evidence="2 3" key="1">
    <citation type="submission" date="2021-02" db="EMBL/GenBank/DDBJ databases">
        <title>Complete genome of Desulfoluna sp. strain ASN36.</title>
        <authorList>
            <person name="Takahashi A."/>
            <person name="Kojima H."/>
            <person name="Fukui M."/>
        </authorList>
    </citation>
    <scope>NUCLEOTIDE SEQUENCE [LARGE SCALE GENOMIC DNA]</scope>
    <source>
        <strain evidence="2 3">ASN36</strain>
    </source>
</reference>
<gene>
    <name evidence="2" type="ORF">DSLASN_04330</name>
</gene>
<keyword evidence="3" id="KW-1185">Reference proteome</keyword>
<feature type="region of interest" description="Disordered" evidence="1">
    <location>
        <begin position="45"/>
        <end position="108"/>
    </location>
</feature>
<proteinExistence type="predicted"/>
<feature type="compositionally biased region" description="Polar residues" evidence="1">
    <location>
        <begin position="57"/>
        <end position="69"/>
    </location>
</feature>
<dbReference type="EMBL" id="AP024488">
    <property type="protein sequence ID" value="BCS94801.1"/>
    <property type="molecule type" value="Genomic_DNA"/>
</dbReference>
<organism evidence="2 3">
    <name type="scientific">Desulfoluna limicola</name>
    <dbReference type="NCBI Taxonomy" id="2810562"/>
    <lineage>
        <taxon>Bacteria</taxon>
        <taxon>Pseudomonadati</taxon>
        <taxon>Thermodesulfobacteriota</taxon>
        <taxon>Desulfobacteria</taxon>
        <taxon>Desulfobacterales</taxon>
        <taxon>Desulfolunaceae</taxon>
        <taxon>Desulfoluna</taxon>
    </lineage>
</organism>
<sequence length="108" mass="11284">MKKKDAVMAVIFFVGGLVATGFGLVDASSGITSYGWQESPGVILSSKIHSPAPQGTDPKSTKPNSGTGTKSKDTPLPATFSIRAMNPTTPRKGPKNGHAVSQREPAFR</sequence>
<evidence type="ECO:0000313" key="2">
    <source>
        <dbReference type="EMBL" id="BCS94801.1"/>
    </source>
</evidence>
<dbReference type="Proteomes" id="UP001320148">
    <property type="component" value="Chromosome"/>
</dbReference>